<dbReference type="EMBL" id="LHXX01000017">
    <property type="protein sequence ID" value="KXB02368.1"/>
    <property type="molecule type" value="Genomic_DNA"/>
</dbReference>
<proteinExistence type="predicted"/>
<comment type="caution">
    <text evidence="1">The sequence shown here is derived from an EMBL/GenBank/DDBJ whole genome shotgun (WGS) entry which is preliminary data.</text>
</comment>
<dbReference type="Proteomes" id="UP000070400">
    <property type="component" value="Unassembled WGS sequence"/>
</dbReference>
<keyword evidence="2" id="KW-1185">Reference proteome</keyword>
<evidence type="ECO:0000313" key="1">
    <source>
        <dbReference type="EMBL" id="KXB02368.1"/>
    </source>
</evidence>
<gene>
    <name evidence="1" type="ORF">AKJ43_01955</name>
</gene>
<organism evidence="1 2">
    <name type="scientific">candidate division MSBL1 archaeon SCGC-AAA261D19</name>
    <dbReference type="NCBI Taxonomy" id="1698273"/>
    <lineage>
        <taxon>Archaea</taxon>
        <taxon>Methanobacteriati</taxon>
        <taxon>Methanobacteriota</taxon>
        <taxon>candidate division MSBL1</taxon>
    </lineage>
</organism>
<accession>A0A133V7E0</accession>
<dbReference type="AlphaFoldDB" id="A0A133V7E0"/>
<protein>
    <submittedName>
        <fullName evidence="1">Uncharacterized protein</fullName>
    </submittedName>
</protein>
<reference evidence="1 2" key="1">
    <citation type="journal article" date="2016" name="Sci. Rep.">
        <title>Metabolic traits of an uncultured archaeal lineage -MSBL1- from brine pools of the Red Sea.</title>
        <authorList>
            <person name="Mwirichia R."/>
            <person name="Alam I."/>
            <person name="Rashid M."/>
            <person name="Vinu M."/>
            <person name="Ba-Alawi W."/>
            <person name="Anthony Kamau A."/>
            <person name="Kamanda Ngugi D."/>
            <person name="Goker M."/>
            <person name="Klenk H.P."/>
            <person name="Bajic V."/>
            <person name="Stingl U."/>
        </authorList>
    </citation>
    <scope>NUCLEOTIDE SEQUENCE [LARGE SCALE GENOMIC DNA]</scope>
    <source>
        <strain evidence="1">SCGC-AAA261D19</strain>
    </source>
</reference>
<evidence type="ECO:0000313" key="2">
    <source>
        <dbReference type="Proteomes" id="UP000070400"/>
    </source>
</evidence>
<sequence>MEKVVIKTNLLPPIGKEETFVKRVKYWLINRCKEVPLDTGDSFLIRPDILTEFGAQTYYSFEDPSLEVVATEGESDRITKSTTIELRFRPTKLKHQRKDIILEGAKTHNQLDTQELFKEFVSEELDMTIHEYNKMEKAEQRWINEAFQTWIREKRELEEG</sequence>
<name>A0A133V7E0_9EURY</name>